<dbReference type="Pfam" id="PF00005">
    <property type="entry name" value="ABC_tran"/>
    <property type="match status" value="2"/>
</dbReference>
<keyword evidence="2" id="KW-0547">Nucleotide-binding</keyword>
<dbReference type="InterPro" id="IPR050611">
    <property type="entry name" value="ABCF"/>
</dbReference>
<dbReference type="EMBL" id="BSYI01000009">
    <property type="protein sequence ID" value="GMG82292.1"/>
    <property type="molecule type" value="Genomic_DNA"/>
</dbReference>
<evidence type="ECO:0000313" key="7">
    <source>
        <dbReference type="Proteomes" id="UP001239909"/>
    </source>
</evidence>
<keyword evidence="7" id="KW-1185">Reference proteome</keyword>
<protein>
    <submittedName>
        <fullName evidence="6">ABC-F family ATP-binding cassette domain-containing protein</fullName>
    </submittedName>
</protein>
<dbReference type="SUPFAM" id="SSF52540">
    <property type="entry name" value="P-loop containing nucleoside triphosphate hydrolases"/>
    <property type="match status" value="2"/>
</dbReference>
<feature type="domain" description="ABC transporter" evidence="5">
    <location>
        <begin position="310"/>
        <end position="524"/>
    </location>
</feature>
<dbReference type="CDD" id="cd03221">
    <property type="entry name" value="ABCF_EF-3"/>
    <property type="match status" value="2"/>
</dbReference>
<dbReference type="Proteomes" id="UP001239909">
    <property type="component" value="Unassembled WGS sequence"/>
</dbReference>
<dbReference type="PROSITE" id="PS50893">
    <property type="entry name" value="ABC_TRANSPORTER_2"/>
    <property type="match status" value="2"/>
</dbReference>
<dbReference type="GO" id="GO:0005524">
    <property type="term" value="F:ATP binding"/>
    <property type="evidence" value="ECO:0007669"/>
    <property type="project" value="UniProtKB-KW"/>
</dbReference>
<feature type="region of interest" description="Disordered" evidence="4">
    <location>
        <begin position="520"/>
        <end position="540"/>
    </location>
</feature>
<dbReference type="InterPro" id="IPR003439">
    <property type="entry name" value="ABC_transporter-like_ATP-bd"/>
</dbReference>
<dbReference type="InterPro" id="IPR032781">
    <property type="entry name" value="ABC_tran_Xtn"/>
</dbReference>
<evidence type="ECO:0000259" key="5">
    <source>
        <dbReference type="PROSITE" id="PS50893"/>
    </source>
</evidence>
<dbReference type="PANTHER" id="PTHR19211:SF14">
    <property type="entry name" value="ATP-BINDING CASSETTE SUB-FAMILY F MEMBER 1"/>
    <property type="match status" value="1"/>
</dbReference>
<comment type="caution">
    <text evidence="6">The sequence shown here is derived from an EMBL/GenBank/DDBJ whole genome shotgun (WGS) entry which is preliminary data.</text>
</comment>
<dbReference type="SMART" id="SM00382">
    <property type="entry name" value="AAA"/>
    <property type="match status" value="2"/>
</dbReference>
<dbReference type="Pfam" id="PF12848">
    <property type="entry name" value="ABC_tran_Xtn"/>
    <property type="match status" value="1"/>
</dbReference>
<evidence type="ECO:0000256" key="2">
    <source>
        <dbReference type="ARBA" id="ARBA00022741"/>
    </source>
</evidence>
<keyword evidence="1" id="KW-0677">Repeat</keyword>
<dbReference type="PANTHER" id="PTHR19211">
    <property type="entry name" value="ATP-BINDING TRANSPORT PROTEIN-RELATED"/>
    <property type="match status" value="1"/>
</dbReference>
<sequence length="629" mass="68264">MLTIRDLTFAIAGRPLFEGASAQIPAGARVGIVGRNGTGKTTLFRLIRGELSPDGGEISLPPRARIGGVAQEVPAGPEPLIEIVLAADEERARLLAEAERATDPARIAEIHARLADIQAHSAEARASTILAGLGFPAPDQARAAAEFSGGWRMRVALAAVLFSAPDLLLLDEPTNYLDLEGAVWLESYLARYPHTMLVISHDRGLLNRAVNTTLHLENRRLTLYGGGYDTFDRVRREKLMLQAAAAKKQQAVRAHLQSFVDRFRYKASKAKQAQARVKMLEKMEPIAAVIESSVAPIHLPEPEELPPPLLAFERASVGYDGRAVLSRLDLRIDQDDRIALLGANGEGKSTLAKLISDRLAVMEGTRRASSKLRIGYFAQHQTEELDTAETPLEILRRARPQLEPQKLRAMLAAGGTGAEIVETRVGELSGGQKARLMLTMAALDAPHMLILDEPTNHLDIESREALVSALNGFSGAVILISHDAHLVEAVADRLWLVKGGRVAPYDGDMDDYRRLLLATERGGEGTQAPPHGSAKRAGRRSAAEIRKALAPLRAEVAACEARLEKIAEMLERMDAKLADPALYQGPADRIEALQIKRGEILEGQERAEALWMAAQEKLDAAEAEARAGA</sequence>
<keyword evidence="3 6" id="KW-0067">ATP-binding</keyword>
<dbReference type="InterPro" id="IPR017871">
    <property type="entry name" value="ABC_transporter-like_CS"/>
</dbReference>
<gene>
    <name evidence="6" type="ORF">LNKW23_15050</name>
</gene>
<dbReference type="InterPro" id="IPR003593">
    <property type="entry name" value="AAA+_ATPase"/>
</dbReference>
<reference evidence="6 7" key="1">
    <citation type="submission" date="2023-04" db="EMBL/GenBank/DDBJ databases">
        <title>Marinoamorphus aggregata gen. nov., sp. Nov., isolate from tissue of brittle star Ophioplocus japonicus.</title>
        <authorList>
            <person name="Kawano K."/>
            <person name="Sawayama S."/>
            <person name="Nakagawa S."/>
        </authorList>
    </citation>
    <scope>NUCLEOTIDE SEQUENCE [LARGE SCALE GENOMIC DNA]</scope>
    <source>
        <strain evidence="6 7">NKW23</strain>
    </source>
</reference>
<evidence type="ECO:0000256" key="1">
    <source>
        <dbReference type="ARBA" id="ARBA00022737"/>
    </source>
</evidence>
<dbReference type="PROSITE" id="PS00211">
    <property type="entry name" value="ABC_TRANSPORTER_1"/>
    <property type="match status" value="1"/>
</dbReference>
<proteinExistence type="predicted"/>
<dbReference type="RefSeq" id="WP_285671060.1">
    <property type="nucleotide sequence ID" value="NZ_BSYI01000009.1"/>
</dbReference>
<evidence type="ECO:0000256" key="3">
    <source>
        <dbReference type="ARBA" id="ARBA00022840"/>
    </source>
</evidence>
<dbReference type="Gene3D" id="3.40.50.300">
    <property type="entry name" value="P-loop containing nucleotide triphosphate hydrolases"/>
    <property type="match status" value="2"/>
</dbReference>
<name>A0ABQ6LG46_9RHOB</name>
<evidence type="ECO:0000313" key="6">
    <source>
        <dbReference type="EMBL" id="GMG82292.1"/>
    </source>
</evidence>
<feature type="domain" description="ABC transporter" evidence="5">
    <location>
        <begin position="2"/>
        <end position="243"/>
    </location>
</feature>
<evidence type="ECO:0000256" key="4">
    <source>
        <dbReference type="SAM" id="MobiDB-lite"/>
    </source>
</evidence>
<dbReference type="InterPro" id="IPR027417">
    <property type="entry name" value="P-loop_NTPase"/>
</dbReference>
<accession>A0ABQ6LG46</accession>
<organism evidence="6 7">
    <name type="scientific">Paralimibaculum aggregatum</name>
    <dbReference type="NCBI Taxonomy" id="3036245"/>
    <lineage>
        <taxon>Bacteria</taxon>
        <taxon>Pseudomonadati</taxon>
        <taxon>Pseudomonadota</taxon>
        <taxon>Alphaproteobacteria</taxon>
        <taxon>Rhodobacterales</taxon>
        <taxon>Paracoccaceae</taxon>
        <taxon>Paralimibaculum</taxon>
    </lineage>
</organism>